<dbReference type="PROSITE" id="PS51318">
    <property type="entry name" value="TAT"/>
    <property type="match status" value="1"/>
</dbReference>
<reference evidence="3" key="1">
    <citation type="journal article" date="2019" name="Int. J. Syst. Evol. Microbiol.">
        <title>The Global Catalogue of Microorganisms (GCM) 10K type strain sequencing project: providing services to taxonomists for standard genome sequencing and annotation.</title>
        <authorList>
            <consortium name="The Broad Institute Genomics Platform"/>
            <consortium name="The Broad Institute Genome Sequencing Center for Infectious Disease"/>
            <person name="Wu L."/>
            <person name="Ma J."/>
        </authorList>
    </citation>
    <scope>NUCLEOTIDE SEQUENCE [LARGE SCALE GENOMIC DNA]</scope>
    <source>
        <strain evidence="3">JCM 18127</strain>
    </source>
</reference>
<sequence>MPVLTTRSVLRRSMLLASASLLAGTGTPTAASAAALPGHDGEALRTTPPPGWRNAYLPQERAQSAVVGGLSQLTGDVPLLGQLTLGAAELAFGHPGGRVRAAVAFLEPRAEREWYALDGVARARPLAQALLLAALLDDPRDFGGVDLVGRLEQLGAVGDTSTRALAARALTTAGSDSAAERRDDLVGQQCGGGWWTVQPGTCDGAAPDVTATAQAVLALREAPEPASVTAAGAGLDWLASAQGADGSFDDGLVLPTALAGRALGEAGRSEPAGRVAVWLRLAQASHQRDCGAKIPVGLVAPSRAAYGRAIEPGLPAGYERTWLPATAAASHAMRFPPRGDGSWPRLKAPAGYQRGGSVGRFVAAGVPALMEVCLTLGDTGVLARADEQGRVVVRTRLPRAGGSVRVRLLAYDRKVVRRSERVKLLQARRLTVSLRAPVIRPGGRQVAVVRDLAPQERVALRYRGRIVARGLATEQGVLRAGFDVGRGTGREPVVAVGRFANRRGSAVFTLAPASGR</sequence>
<evidence type="ECO:0008006" key="4">
    <source>
        <dbReference type="Google" id="ProtNLM"/>
    </source>
</evidence>
<dbReference type="InterPro" id="IPR006311">
    <property type="entry name" value="TAT_signal"/>
</dbReference>
<proteinExistence type="predicted"/>
<evidence type="ECO:0000256" key="1">
    <source>
        <dbReference type="SAM" id="SignalP"/>
    </source>
</evidence>
<name>A0ABP8W526_9ACTN</name>
<dbReference type="Gene3D" id="1.50.10.20">
    <property type="match status" value="1"/>
</dbReference>
<dbReference type="InterPro" id="IPR008930">
    <property type="entry name" value="Terpenoid_cyclase/PrenylTrfase"/>
</dbReference>
<protein>
    <recommendedName>
        <fullName evidence="4">Squalene cyclase C-terminal domain-containing protein</fullName>
    </recommendedName>
</protein>
<accession>A0ABP8W526</accession>
<evidence type="ECO:0000313" key="2">
    <source>
        <dbReference type="EMBL" id="GAA4681666.1"/>
    </source>
</evidence>
<dbReference type="EMBL" id="BAABIM010000002">
    <property type="protein sequence ID" value="GAA4681666.1"/>
    <property type="molecule type" value="Genomic_DNA"/>
</dbReference>
<evidence type="ECO:0000313" key="3">
    <source>
        <dbReference type="Proteomes" id="UP001500621"/>
    </source>
</evidence>
<gene>
    <name evidence="2" type="ORF">GCM10023226_18540</name>
</gene>
<feature type="chain" id="PRO_5047243433" description="Squalene cyclase C-terminal domain-containing protein" evidence="1">
    <location>
        <begin position="24"/>
        <end position="516"/>
    </location>
</feature>
<keyword evidence="3" id="KW-1185">Reference proteome</keyword>
<keyword evidence="1" id="KW-0732">Signal</keyword>
<organism evidence="2 3">
    <name type="scientific">Nocardioides nanhaiensis</name>
    <dbReference type="NCBI Taxonomy" id="1476871"/>
    <lineage>
        <taxon>Bacteria</taxon>
        <taxon>Bacillati</taxon>
        <taxon>Actinomycetota</taxon>
        <taxon>Actinomycetes</taxon>
        <taxon>Propionibacteriales</taxon>
        <taxon>Nocardioidaceae</taxon>
        <taxon>Nocardioides</taxon>
    </lineage>
</organism>
<comment type="caution">
    <text evidence="2">The sequence shown here is derived from an EMBL/GenBank/DDBJ whole genome shotgun (WGS) entry which is preliminary data.</text>
</comment>
<dbReference type="SUPFAM" id="SSF48239">
    <property type="entry name" value="Terpenoid cyclases/Protein prenyltransferases"/>
    <property type="match status" value="1"/>
</dbReference>
<feature type="signal peptide" evidence="1">
    <location>
        <begin position="1"/>
        <end position="23"/>
    </location>
</feature>
<dbReference type="Proteomes" id="UP001500621">
    <property type="component" value="Unassembled WGS sequence"/>
</dbReference>